<evidence type="ECO:0000256" key="1">
    <source>
        <dbReference type="SAM" id="MobiDB-lite"/>
    </source>
</evidence>
<accession>A0A6G1EN88</accession>
<evidence type="ECO:0000313" key="3">
    <source>
        <dbReference type="Proteomes" id="UP000479710"/>
    </source>
</evidence>
<proteinExistence type="predicted"/>
<evidence type="ECO:0000313" key="2">
    <source>
        <dbReference type="EMBL" id="KAF0926081.1"/>
    </source>
</evidence>
<reference evidence="2 3" key="1">
    <citation type="submission" date="2019-11" db="EMBL/GenBank/DDBJ databases">
        <title>Whole genome sequence of Oryza granulata.</title>
        <authorList>
            <person name="Li W."/>
        </authorList>
    </citation>
    <scope>NUCLEOTIDE SEQUENCE [LARGE SCALE GENOMIC DNA]</scope>
    <source>
        <strain evidence="3">cv. Menghai</strain>
        <tissue evidence="2">Leaf</tissue>
    </source>
</reference>
<dbReference type="Proteomes" id="UP000479710">
    <property type="component" value="Unassembled WGS sequence"/>
</dbReference>
<dbReference type="AlphaFoldDB" id="A0A6G1EN88"/>
<dbReference type="EMBL" id="SPHZ02000003">
    <property type="protein sequence ID" value="KAF0926081.1"/>
    <property type="molecule type" value="Genomic_DNA"/>
</dbReference>
<keyword evidence="3" id="KW-1185">Reference proteome</keyword>
<comment type="caution">
    <text evidence="2">The sequence shown here is derived from an EMBL/GenBank/DDBJ whole genome shotgun (WGS) entry which is preliminary data.</text>
</comment>
<feature type="region of interest" description="Disordered" evidence="1">
    <location>
        <begin position="1"/>
        <end position="69"/>
    </location>
</feature>
<feature type="compositionally biased region" description="Basic and acidic residues" evidence="1">
    <location>
        <begin position="60"/>
        <end position="69"/>
    </location>
</feature>
<gene>
    <name evidence="2" type="ORF">E2562_021795</name>
</gene>
<name>A0A6G1EN88_9ORYZ</name>
<sequence length="69" mass="7466">MEAIAPVLLSGHGSQGVGQTSAERGAGKKANRCTRMMGAARTSVQWERTSGVREGRKRGDRVEEIRLRA</sequence>
<organism evidence="2 3">
    <name type="scientific">Oryza meyeriana var. granulata</name>
    <dbReference type="NCBI Taxonomy" id="110450"/>
    <lineage>
        <taxon>Eukaryota</taxon>
        <taxon>Viridiplantae</taxon>
        <taxon>Streptophyta</taxon>
        <taxon>Embryophyta</taxon>
        <taxon>Tracheophyta</taxon>
        <taxon>Spermatophyta</taxon>
        <taxon>Magnoliopsida</taxon>
        <taxon>Liliopsida</taxon>
        <taxon>Poales</taxon>
        <taxon>Poaceae</taxon>
        <taxon>BOP clade</taxon>
        <taxon>Oryzoideae</taxon>
        <taxon>Oryzeae</taxon>
        <taxon>Oryzinae</taxon>
        <taxon>Oryza</taxon>
        <taxon>Oryza meyeriana</taxon>
    </lineage>
</organism>
<protein>
    <submittedName>
        <fullName evidence="2">Uncharacterized protein</fullName>
    </submittedName>
</protein>